<evidence type="ECO:0000313" key="3">
    <source>
        <dbReference type="Proteomes" id="UP001281761"/>
    </source>
</evidence>
<sequence>MTSSNANVDSSLGRTCSDLSSSQLSCSLDCSSFLNWSEDADDTVEEKAVVFGSLVATLKLQPALDEYLETKAVKFLKSVDAKDSESADAFLGNLASISGDSSPDFVQSILVLLSTPSQVIATATMEMLSELFEWCSATVHFPLVKSDLIPQLISLLNPLSLSFAEAVDIHTYLISIISYSIWLATPLGLKQLETEDDDEDQAVHEMVLKQVLLPSEKDICHLCVNRFSILDGVQSERFLKLLARLLQISPVYQPTMDFVLHMPIFLTVPRSLTFFENEPAIWGFLFHMNNAQRKWNEERGVVNQMVKKVHRMLRMEGIDDGFC</sequence>
<evidence type="ECO:0000313" key="2">
    <source>
        <dbReference type="EMBL" id="KAK2950453.1"/>
    </source>
</evidence>
<dbReference type="EMBL" id="JARBJD010000135">
    <property type="protein sequence ID" value="KAK2950453.1"/>
    <property type="molecule type" value="Genomic_DNA"/>
</dbReference>
<comment type="caution">
    <text evidence="2">The sequence shown here is derived from an EMBL/GenBank/DDBJ whole genome shotgun (WGS) entry which is preliminary data.</text>
</comment>
<dbReference type="InterPro" id="IPR016024">
    <property type="entry name" value="ARM-type_fold"/>
</dbReference>
<name>A0ABQ9XD92_9EUKA</name>
<feature type="region of interest" description="Disordered" evidence="1">
    <location>
        <begin position="1"/>
        <end position="21"/>
    </location>
</feature>
<accession>A0ABQ9XD92</accession>
<dbReference type="Proteomes" id="UP001281761">
    <property type="component" value="Unassembled WGS sequence"/>
</dbReference>
<protein>
    <submittedName>
        <fullName evidence="2">Uncharacterized protein</fullName>
    </submittedName>
</protein>
<gene>
    <name evidence="2" type="ORF">BLNAU_14571</name>
</gene>
<reference evidence="2 3" key="1">
    <citation type="journal article" date="2022" name="bioRxiv">
        <title>Genomics of Preaxostyla Flagellates Illuminates Evolutionary Transitions and the Path Towards Mitochondrial Loss.</title>
        <authorList>
            <person name="Novak L.V.F."/>
            <person name="Treitli S.C."/>
            <person name="Pyrih J."/>
            <person name="Halakuc P."/>
            <person name="Pipaliya S.V."/>
            <person name="Vacek V."/>
            <person name="Brzon O."/>
            <person name="Soukal P."/>
            <person name="Eme L."/>
            <person name="Dacks J.B."/>
            <person name="Karnkowska A."/>
            <person name="Elias M."/>
            <person name="Hampl V."/>
        </authorList>
    </citation>
    <scope>NUCLEOTIDE SEQUENCE [LARGE SCALE GENOMIC DNA]</scope>
    <source>
        <strain evidence="2">NAU3</strain>
        <tissue evidence="2">Gut</tissue>
    </source>
</reference>
<organism evidence="2 3">
    <name type="scientific">Blattamonas nauphoetae</name>
    <dbReference type="NCBI Taxonomy" id="2049346"/>
    <lineage>
        <taxon>Eukaryota</taxon>
        <taxon>Metamonada</taxon>
        <taxon>Preaxostyla</taxon>
        <taxon>Oxymonadida</taxon>
        <taxon>Blattamonas</taxon>
    </lineage>
</organism>
<evidence type="ECO:0000256" key="1">
    <source>
        <dbReference type="SAM" id="MobiDB-lite"/>
    </source>
</evidence>
<proteinExistence type="predicted"/>
<feature type="compositionally biased region" description="Polar residues" evidence="1">
    <location>
        <begin position="1"/>
        <end position="14"/>
    </location>
</feature>
<dbReference type="SUPFAM" id="SSF48371">
    <property type="entry name" value="ARM repeat"/>
    <property type="match status" value="1"/>
</dbReference>
<keyword evidence="3" id="KW-1185">Reference proteome</keyword>